<evidence type="ECO:0000259" key="2">
    <source>
        <dbReference type="PROSITE" id="PS50983"/>
    </source>
</evidence>
<dbReference type="EMBL" id="JPVQ01000001">
    <property type="protein sequence ID" value="KGR92308.1"/>
    <property type="molecule type" value="Genomic_DNA"/>
</dbReference>
<evidence type="ECO:0000313" key="3">
    <source>
        <dbReference type="EMBL" id="KGR92308.1"/>
    </source>
</evidence>
<gene>
    <name evidence="3" type="ORF">CD30_00320</name>
</gene>
<organism evidence="3 4">
    <name type="scientific">Ureibacillus massiliensis 4400831 = CIP 108448 = CCUG 49529</name>
    <dbReference type="NCBI Taxonomy" id="1211035"/>
    <lineage>
        <taxon>Bacteria</taxon>
        <taxon>Bacillati</taxon>
        <taxon>Bacillota</taxon>
        <taxon>Bacilli</taxon>
        <taxon>Bacillales</taxon>
        <taxon>Caryophanaceae</taxon>
        <taxon>Ureibacillus</taxon>
    </lineage>
</organism>
<proteinExistence type="inferred from homology"/>
<reference evidence="3 4" key="1">
    <citation type="submission" date="2014-02" db="EMBL/GenBank/DDBJ databases">
        <title>Draft genome sequence of Lysinibacillus massiliensis CCUG 49529.</title>
        <authorList>
            <person name="Zhang F."/>
            <person name="Wang G."/>
            <person name="Zhang L."/>
        </authorList>
    </citation>
    <scope>NUCLEOTIDE SEQUENCE [LARGE SCALE GENOMIC DNA]</scope>
    <source>
        <strain evidence="3 4">CCUG 49529</strain>
    </source>
</reference>
<protein>
    <submittedName>
        <fullName evidence="3">ABC transporter substrate-binding protein</fullName>
    </submittedName>
</protein>
<keyword evidence="4" id="KW-1185">Reference proteome</keyword>
<dbReference type="Pfam" id="PF01497">
    <property type="entry name" value="Peripla_BP_2"/>
    <property type="match status" value="1"/>
</dbReference>
<evidence type="ECO:0000313" key="4">
    <source>
        <dbReference type="Proteomes" id="UP000030595"/>
    </source>
</evidence>
<name>A0A0A3JAY1_9BACL</name>
<dbReference type="OrthoDB" id="9787772at2"/>
<dbReference type="PANTHER" id="PTHR30535:SF34">
    <property type="entry name" value="MOLYBDATE-BINDING PROTEIN MOLA"/>
    <property type="match status" value="1"/>
</dbReference>
<evidence type="ECO:0000256" key="1">
    <source>
        <dbReference type="ARBA" id="ARBA00008814"/>
    </source>
</evidence>
<dbReference type="Proteomes" id="UP000030595">
    <property type="component" value="Unassembled WGS sequence"/>
</dbReference>
<dbReference type="PANTHER" id="PTHR30535">
    <property type="entry name" value="VITAMIN B12-BINDING PROTEIN"/>
    <property type="match status" value="1"/>
</dbReference>
<feature type="domain" description="Fe/B12 periplasmic-binding" evidence="2">
    <location>
        <begin position="2"/>
        <end position="262"/>
    </location>
</feature>
<accession>A0A0A3JAY1</accession>
<dbReference type="RefSeq" id="WP_036170803.1">
    <property type="nucleotide sequence ID" value="NZ_AVCZ01000001.1"/>
</dbReference>
<dbReference type="SUPFAM" id="SSF53807">
    <property type="entry name" value="Helical backbone' metal receptor"/>
    <property type="match status" value="1"/>
</dbReference>
<dbReference type="PROSITE" id="PS50983">
    <property type="entry name" value="FE_B12_PBP"/>
    <property type="match status" value="1"/>
</dbReference>
<comment type="caution">
    <text evidence="3">The sequence shown here is derived from an EMBL/GenBank/DDBJ whole genome shotgun (WGS) entry which is preliminary data.</text>
</comment>
<dbReference type="Gene3D" id="3.40.50.1980">
    <property type="entry name" value="Nitrogenase molybdenum iron protein domain"/>
    <property type="match status" value="2"/>
</dbReference>
<dbReference type="CDD" id="cd01144">
    <property type="entry name" value="BtuF"/>
    <property type="match status" value="1"/>
</dbReference>
<dbReference type="AlphaFoldDB" id="A0A0A3JAY1"/>
<dbReference type="InterPro" id="IPR050902">
    <property type="entry name" value="ABC_Transporter_SBP"/>
</dbReference>
<comment type="similarity">
    <text evidence="1">Belongs to the bacterial solute-binding protein 8 family.</text>
</comment>
<dbReference type="InterPro" id="IPR002491">
    <property type="entry name" value="ABC_transptr_periplasmic_BD"/>
</dbReference>
<dbReference type="eggNOG" id="COG0614">
    <property type="taxonomic scope" value="Bacteria"/>
</dbReference>
<sequence length="274" mass="31041">MRLISICPSNTELLGYLGLSSSLVGVDKYSDWPEEVKTLPQLGSDLSIDMDKVEELKPDLVLASLSVPGMERNIEQLEKRKIPYVIVPNPKSLTEVGDSILFVGDVTNTADKARKLYNEYNQILQNYRTLSKQVEKKIPLYWEWWAKPIFTPGATNWLTEISELAGGRNVFDDMPKASVKTDWEDVKSRNPEVICVVWVGVKKEKVNPKVILKREGVEQLAAIQNNQLYILDEPLFCRPSPKLLMGLSKIASILHPQIYPSFNESKDPLLETLI</sequence>